<gene>
    <name evidence="2" type="primary">gb06835</name>
    <name evidence="2" type="ORF">PR202_gb06835</name>
</gene>
<dbReference type="EMBL" id="BQKI01000074">
    <property type="protein sequence ID" value="GJN19548.1"/>
    <property type="molecule type" value="Genomic_DNA"/>
</dbReference>
<dbReference type="InterPro" id="IPR050796">
    <property type="entry name" value="SCF_F-box_component"/>
</dbReference>
<reference evidence="2" key="1">
    <citation type="journal article" date="2018" name="DNA Res.">
        <title>Multiple hybrid de novo genome assembly of finger millet, an orphan allotetraploid crop.</title>
        <authorList>
            <person name="Hatakeyama M."/>
            <person name="Aluri S."/>
            <person name="Balachadran M.T."/>
            <person name="Sivarajan S.R."/>
            <person name="Patrignani A."/>
            <person name="Gruter S."/>
            <person name="Poveda L."/>
            <person name="Shimizu-Inatsugi R."/>
            <person name="Baeten J."/>
            <person name="Francoijs K.J."/>
            <person name="Nataraja K.N."/>
            <person name="Reddy Y.A.N."/>
            <person name="Phadnis S."/>
            <person name="Ravikumar R.L."/>
            <person name="Schlapbach R."/>
            <person name="Sreeman S.M."/>
            <person name="Shimizu K.K."/>
        </authorList>
    </citation>
    <scope>NUCLEOTIDE SEQUENCE</scope>
</reference>
<sequence>MEQPREQDGRASAAPRPLSSPEELVVWEILVRQPAKALLRCRAVCRSWHLHTTAAEFLLAHHRRQPSLPLVSFRGQSQTNTVKIALDAFDLWRSPAERRPVLCYNNFRNLRLYTVHASCDGLIVVSHSMRRYRCHYICNPTTRQWISLPNLTYRSKLVGLYPHSSSGEYRILYFNCEGLMDRNTLCYVLAVGSSMASRGVGKYLASGLHYITRAQSVLLHGCLHWIHRSEELKVLVFDTVAESFRLMNAPRDNINRTELHLVPINPRIDDNNWEDSHLVQINGTLGISQTNRSGTMMKLWMLQNYEAEVWSMKYQIEFPVVEMSGIANSSRFHATFLSENGGVLVYCYQRPNLFHCDSTGKLLQKFQWDDVFPQPTGKWFKESLVQHAFFDRKDDHCVTKPPFFQGL</sequence>
<evidence type="ECO:0000259" key="1">
    <source>
        <dbReference type="Pfam" id="PF08268"/>
    </source>
</evidence>
<evidence type="ECO:0000313" key="2">
    <source>
        <dbReference type="EMBL" id="GJN19548.1"/>
    </source>
</evidence>
<dbReference type="NCBIfam" id="TIGR01640">
    <property type="entry name" value="F_box_assoc_1"/>
    <property type="match status" value="1"/>
</dbReference>
<reference evidence="2" key="2">
    <citation type="submission" date="2021-12" db="EMBL/GenBank/DDBJ databases">
        <title>Resequencing data analysis of finger millet.</title>
        <authorList>
            <person name="Hatakeyama M."/>
            <person name="Aluri S."/>
            <person name="Balachadran M.T."/>
            <person name="Sivarajan S.R."/>
            <person name="Poveda L."/>
            <person name="Shimizu-Inatsugi R."/>
            <person name="Schlapbach R."/>
            <person name="Sreeman S.M."/>
            <person name="Shimizu K.K."/>
        </authorList>
    </citation>
    <scope>NUCLEOTIDE SEQUENCE</scope>
</reference>
<dbReference type="SUPFAM" id="SSF81383">
    <property type="entry name" value="F-box domain"/>
    <property type="match status" value="1"/>
</dbReference>
<keyword evidence="3" id="KW-1185">Reference proteome</keyword>
<dbReference type="InterPro" id="IPR013187">
    <property type="entry name" value="F-box-assoc_dom_typ3"/>
</dbReference>
<dbReference type="Pfam" id="PF08268">
    <property type="entry name" value="FBA_3"/>
    <property type="match status" value="1"/>
</dbReference>
<dbReference type="AlphaFoldDB" id="A0AAV5E9X3"/>
<organism evidence="2 3">
    <name type="scientific">Eleusine coracana subsp. coracana</name>
    <dbReference type="NCBI Taxonomy" id="191504"/>
    <lineage>
        <taxon>Eukaryota</taxon>
        <taxon>Viridiplantae</taxon>
        <taxon>Streptophyta</taxon>
        <taxon>Embryophyta</taxon>
        <taxon>Tracheophyta</taxon>
        <taxon>Spermatophyta</taxon>
        <taxon>Magnoliopsida</taxon>
        <taxon>Liliopsida</taxon>
        <taxon>Poales</taxon>
        <taxon>Poaceae</taxon>
        <taxon>PACMAD clade</taxon>
        <taxon>Chloridoideae</taxon>
        <taxon>Cynodonteae</taxon>
        <taxon>Eleusininae</taxon>
        <taxon>Eleusine</taxon>
    </lineage>
</organism>
<accession>A0AAV5E9X3</accession>
<dbReference type="InterPro" id="IPR017451">
    <property type="entry name" value="F-box-assoc_interact_dom"/>
</dbReference>
<dbReference type="PANTHER" id="PTHR31672">
    <property type="entry name" value="BNACNNG10540D PROTEIN"/>
    <property type="match status" value="1"/>
</dbReference>
<name>A0AAV5E9X3_ELECO</name>
<evidence type="ECO:0000313" key="3">
    <source>
        <dbReference type="Proteomes" id="UP001054889"/>
    </source>
</evidence>
<dbReference type="PANTHER" id="PTHR31672:SF2">
    <property type="entry name" value="F-BOX DOMAIN-CONTAINING PROTEIN"/>
    <property type="match status" value="1"/>
</dbReference>
<protein>
    <recommendedName>
        <fullName evidence="1">F-box associated beta-propeller type 3 domain-containing protein</fullName>
    </recommendedName>
</protein>
<proteinExistence type="predicted"/>
<feature type="domain" description="F-box associated beta-propeller type 3" evidence="1">
    <location>
        <begin position="113"/>
        <end position="373"/>
    </location>
</feature>
<comment type="caution">
    <text evidence="2">The sequence shown here is derived from an EMBL/GenBank/DDBJ whole genome shotgun (WGS) entry which is preliminary data.</text>
</comment>
<dbReference type="Proteomes" id="UP001054889">
    <property type="component" value="Unassembled WGS sequence"/>
</dbReference>
<dbReference type="InterPro" id="IPR036047">
    <property type="entry name" value="F-box-like_dom_sf"/>
</dbReference>